<accession>A0A9X6QUJ1</accession>
<dbReference type="AlphaFoldDB" id="A0A9X6QUJ1"/>
<sequence>MYKYKKQITSLDELHKVIDALETLNKKYVITKVVQKNEIIPSGVKYVRSIWYVEEIDVPKKYSDGEEMVKLICHDCGTSIIGKRIYLEGKGCIHNLKHNTTIVPLDKECECK</sequence>
<protein>
    <submittedName>
        <fullName evidence="1">Uncharacterized protein</fullName>
    </submittedName>
</protein>
<proteinExistence type="predicted"/>
<dbReference type="Proteomes" id="UP000194816">
    <property type="component" value="Unassembled WGS sequence"/>
</dbReference>
<gene>
    <name evidence="1" type="ORF">BK716_06955</name>
</gene>
<evidence type="ECO:0000313" key="2">
    <source>
        <dbReference type="Proteomes" id="UP000194816"/>
    </source>
</evidence>
<evidence type="ECO:0000313" key="1">
    <source>
        <dbReference type="EMBL" id="OUB57061.1"/>
    </source>
</evidence>
<name>A0A9X6QUJ1_BACUH</name>
<organism evidence="1 2">
    <name type="scientific">Bacillus thuringiensis subsp. higo</name>
    <dbReference type="NCBI Taxonomy" id="132266"/>
    <lineage>
        <taxon>Bacteria</taxon>
        <taxon>Bacillati</taxon>
        <taxon>Bacillota</taxon>
        <taxon>Bacilli</taxon>
        <taxon>Bacillales</taxon>
        <taxon>Bacillaceae</taxon>
        <taxon>Bacillus</taxon>
        <taxon>Bacillus cereus group</taxon>
    </lineage>
</organism>
<comment type="caution">
    <text evidence="1">The sequence shown here is derived from an EMBL/GenBank/DDBJ whole genome shotgun (WGS) entry which is preliminary data.</text>
</comment>
<reference evidence="1 2" key="1">
    <citation type="submission" date="2016-10" db="EMBL/GenBank/DDBJ databases">
        <title>Comparative genomics of Bacillus thuringiensis reveals a path to pathogens against multiple invertebrate hosts.</title>
        <authorList>
            <person name="Zheng J."/>
            <person name="Gao Q."/>
            <person name="Liu H."/>
            <person name="Peng D."/>
            <person name="Ruan L."/>
            <person name="Sun M."/>
        </authorList>
    </citation>
    <scope>NUCLEOTIDE SEQUENCE [LARGE SCALE GENOMIC DNA]</scope>
    <source>
        <strain evidence="1">BGSC 4AU1</strain>
    </source>
</reference>
<dbReference type="EMBL" id="MOOK01000059">
    <property type="protein sequence ID" value="OUB57061.1"/>
    <property type="molecule type" value="Genomic_DNA"/>
</dbReference>